<dbReference type="Proteomes" id="UP001433071">
    <property type="component" value="Unassembled WGS sequence"/>
</dbReference>
<evidence type="ECO:0000313" key="1">
    <source>
        <dbReference type="EMBL" id="MER9406089.1"/>
    </source>
</evidence>
<comment type="caution">
    <text evidence="1">The sequence shown here is derived from an EMBL/GenBank/DDBJ whole genome shotgun (WGS) entry which is preliminary data.</text>
</comment>
<reference evidence="1 2" key="1">
    <citation type="journal article" date="2024" name="Proc. Natl. Acad. Sci. U.S.A.">
        <title>The evolutionary genomics of adaptation to stress in wild rhizobium bacteria.</title>
        <authorList>
            <person name="Kehlet-Delgado H."/>
            <person name="Montoya A.P."/>
            <person name="Jensen K.T."/>
            <person name="Wendlandt C.E."/>
            <person name="Dexheimer C."/>
            <person name="Roberts M."/>
            <person name="Torres Martinez L."/>
            <person name="Friesen M.L."/>
            <person name="Griffitts J.S."/>
            <person name="Porter S.S."/>
        </authorList>
    </citation>
    <scope>NUCLEOTIDE SEQUENCE [LARGE SCALE GENOMIC DNA]</scope>
    <source>
        <strain evidence="1 2">M0641</strain>
    </source>
</reference>
<name>A0ABV1Z2C7_9HYPH</name>
<keyword evidence="2" id="KW-1185">Reference proteome</keyword>
<evidence type="ECO:0000313" key="2">
    <source>
        <dbReference type="Proteomes" id="UP001433071"/>
    </source>
</evidence>
<protein>
    <submittedName>
        <fullName evidence="1">Uncharacterized protein</fullName>
    </submittedName>
</protein>
<dbReference type="RefSeq" id="WP_352559486.1">
    <property type="nucleotide sequence ID" value="NZ_JAMYQB010000015.1"/>
</dbReference>
<proteinExistence type="predicted"/>
<sequence length="72" mass="7624">MTVISGMVIITTKGISEPSLERRNCPVVLAIPAWRNLVVDMNAIEGGRNRCNLVVAMPAATHATPPISGIKA</sequence>
<accession>A0ABV1Z2C7</accession>
<dbReference type="EMBL" id="JAMYQB010000015">
    <property type="protein sequence ID" value="MER9406089.1"/>
    <property type="molecule type" value="Genomic_DNA"/>
</dbReference>
<gene>
    <name evidence="1" type="ORF">NKI36_18840</name>
</gene>
<organism evidence="1 2">
    <name type="scientific">Mesorhizobium caraganae</name>
    <dbReference type="NCBI Taxonomy" id="483206"/>
    <lineage>
        <taxon>Bacteria</taxon>
        <taxon>Pseudomonadati</taxon>
        <taxon>Pseudomonadota</taxon>
        <taxon>Alphaproteobacteria</taxon>
        <taxon>Hyphomicrobiales</taxon>
        <taxon>Phyllobacteriaceae</taxon>
        <taxon>Mesorhizobium</taxon>
    </lineage>
</organism>